<accession>A0AAV3Q6Z2</accession>
<dbReference type="Proteomes" id="UP001454036">
    <property type="component" value="Unassembled WGS sequence"/>
</dbReference>
<evidence type="ECO:0000313" key="3">
    <source>
        <dbReference type="Proteomes" id="UP001454036"/>
    </source>
</evidence>
<proteinExistence type="predicted"/>
<gene>
    <name evidence="2" type="ORF">LIER_15434</name>
</gene>
<sequence length="136" mass="15006">MLESSQNPVSTFLEKVAAPETEKETSSHCLMIQDYSSDDDSLFPVMMVGASPQEDEIESEVDKSAPEETKFTRCTPGAQSNFCPMERASQQSLTNSWLNSMEGYDNGGSLLAHTDNYKLGKLLLLILLLPISTMSF</sequence>
<comment type="caution">
    <text evidence="2">The sequence shown here is derived from an EMBL/GenBank/DDBJ whole genome shotgun (WGS) entry which is preliminary data.</text>
</comment>
<feature type="compositionally biased region" description="Polar residues" evidence="1">
    <location>
        <begin position="1"/>
        <end position="10"/>
    </location>
</feature>
<evidence type="ECO:0000313" key="2">
    <source>
        <dbReference type="EMBL" id="GAA0158390.1"/>
    </source>
</evidence>
<name>A0AAV3Q6Z2_LITER</name>
<evidence type="ECO:0000256" key="1">
    <source>
        <dbReference type="SAM" id="MobiDB-lite"/>
    </source>
</evidence>
<feature type="region of interest" description="Disordered" evidence="1">
    <location>
        <begin position="1"/>
        <end position="27"/>
    </location>
</feature>
<keyword evidence="3" id="KW-1185">Reference proteome</keyword>
<protein>
    <submittedName>
        <fullName evidence="2">Uncharacterized protein</fullName>
    </submittedName>
</protein>
<organism evidence="2 3">
    <name type="scientific">Lithospermum erythrorhizon</name>
    <name type="common">Purple gromwell</name>
    <name type="synonym">Lithospermum officinale var. erythrorhizon</name>
    <dbReference type="NCBI Taxonomy" id="34254"/>
    <lineage>
        <taxon>Eukaryota</taxon>
        <taxon>Viridiplantae</taxon>
        <taxon>Streptophyta</taxon>
        <taxon>Embryophyta</taxon>
        <taxon>Tracheophyta</taxon>
        <taxon>Spermatophyta</taxon>
        <taxon>Magnoliopsida</taxon>
        <taxon>eudicotyledons</taxon>
        <taxon>Gunneridae</taxon>
        <taxon>Pentapetalae</taxon>
        <taxon>asterids</taxon>
        <taxon>lamiids</taxon>
        <taxon>Boraginales</taxon>
        <taxon>Boraginaceae</taxon>
        <taxon>Boraginoideae</taxon>
        <taxon>Lithospermeae</taxon>
        <taxon>Lithospermum</taxon>
    </lineage>
</organism>
<dbReference type="EMBL" id="BAABME010003338">
    <property type="protein sequence ID" value="GAA0158390.1"/>
    <property type="molecule type" value="Genomic_DNA"/>
</dbReference>
<reference evidence="2 3" key="1">
    <citation type="submission" date="2024-01" db="EMBL/GenBank/DDBJ databases">
        <title>The complete chloroplast genome sequence of Lithospermum erythrorhizon: insights into the phylogenetic relationship among Boraginaceae species and the maternal lineages of purple gromwells.</title>
        <authorList>
            <person name="Okada T."/>
            <person name="Watanabe K."/>
        </authorList>
    </citation>
    <scope>NUCLEOTIDE SEQUENCE [LARGE SCALE GENOMIC DNA]</scope>
</reference>
<dbReference type="AlphaFoldDB" id="A0AAV3Q6Z2"/>